<keyword evidence="4 6" id="KW-1133">Transmembrane helix</keyword>
<feature type="transmembrane region" description="Helical" evidence="6">
    <location>
        <begin position="430"/>
        <end position="452"/>
    </location>
</feature>
<sequence length="853" mass="91378">MAGTLLMLAAAIFDVKRFSINTDIEGLISQDLPWHQRQIALSRAFPPKGIIAVVTAPSAENAEQAANLLAQTLSRQPDLFPLMEQPDSGDFFERNGLLFKPLADVRKTAEGLARMQPVLAALALDPSLRGIAKTLSFATAGVKGGAIKLDRLTWPLSLADRTLSDVLSGRPATFSWQELLEGQPLPDKQRRHFLEVQPALDFSALQPGHRAEEGIRRVAADLHLQDKFGAAVALTGPVPMNDDRFAVIRSSAVRDTFTAAFGVLIVLWLAVRSWKLIAAVFFSLIVGLSATVALGLVMVSAFNLISVAFFVLFVGLGVDFGIQFIVRYRAERHEHPNLYEALRWAACKVGDPLSLAAAATAAGFLAFLPTDYRGLSELGLVAGSGMLIAFVCSITLVPAVLALLQPPGEFAPVGFRGLTPLDDFLQRHRIAVVAVTLIVVLAGAPLLSRLTFDFNPVNLQRSDSPAVVTFRELQHDPEASGNDAELLAQSLGEADQKAKRLAGLPEISQTLTLNSLFPAEQEQKIAALSETSHRLGPALNPPRMQPAPNDQENAAALDAAAEDLAGAAGNSDVAAAASARHVSDLLRQLARSDAATRARAEDAFVPALVYDLNMLRKSLAPQFITIDTLPKNLVRDWLSPDGTALVKALPKGDPNDTNVLREFATAVLRAEPPATGGAISLYESARTVTAAFVQAGSLALVAITILLFIALRRITDVLMTLIPLLLAGVATLEVAVLDDLSLNFANIIALPLLLGVGVAFKIYYVMAWRAGKTGLLQSTLTRAVVFSGMTTGTAFGSMWASSYPGMSSMGKLMTIALLCTMAFAVLFQPVLMGRPRQVKEYSERDADLRQAAE</sequence>
<feature type="transmembrane region" description="Helical" evidence="6">
    <location>
        <begin position="278"/>
        <end position="299"/>
    </location>
</feature>
<organism evidence="8 9">
    <name type="scientific">Bradyrhizobium manausense</name>
    <dbReference type="NCBI Taxonomy" id="989370"/>
    <lineage>
        <taxon>Bacteria</taxon>
        <taxon>Pseudomonadati</taxon>
        <taxon>Pseudomonadota</taxon>
        <taxon>Alphaproteobacteria</taxon>
        <taxon>Hyphomicrobiales</taxon>
        <taxon>Nitrobacteraceae</taxon>
        <taxon>Bradyrhizobium</taxon>
    </lineage>
</organism>
<evidence type="ECO:0000256" key="1">
    <source>
        <dbReference type="ARBA" id="ARBA00004651"/>
    </source>
</evidence>
<dbReference type="STRING" id="989370.AOQ71_20835"/>
<evidence type="ECO:0000256" key="5">
    <source>
        <dbReference type="ARBA" id="ARBA00023136"/>
    </source>
</evidence>
<protein>
    <submittedName>
        <fullName evidence="8">Hopanoid biosynthesis-associated RND transporter HpnN</fullName>
    </submittedName>
</protein>
<dbReference type="PANTHER" id="PTHR33406">
    <property type="entry name" value="MEMBRANE PROTEIN MJ1562-RELATED"/>
    <property type="match status" value="1"/>
</dbReference>
<keyword evidence="3 6" id="KW-0812">Transmembrane</keyword>
<dbReference type="PANTHER" id="PTHR33406:SF13">
    <property type="entry name" value="MEMBRANE PROTEIN YDFJ"/>
    <property type="match status" value="1"/>
</dbReference>
<evidence type="ECO:0000313" key="8">
    <source>
        <dbReference type="EMBL" id="KRQ09329.1"/>
    </source>
</evidence>
<feature type="transmembrane region" description="Helical" evidence="6">
    <location>
        <begin position="691"/>
        <end position="711"/>
    </location>
</feature>
<dbReference type="GO" id="GO:0005886">
    <property type="term" value="C:plasma membrane"/>
    <property type="evidence" value="ECO:0007669"/>
    <property type="project" value="UniProtKB-SubCell"/>
</dbReference>
<dbReference type="InterPro" id="IPR004869">
    <property type="entry name" value="MMPL_dom"/>
</dbReference>
<dbReference type="EMBL" id="LJYG01000089">
    <property type="protein sequence ID" value="KRQ09329.1"/>
    <property type="molecule type" value="Genomic_DNA"/>
</dbReference>
<evidence type="ECO:0000259" key="7">
    <source>
        <dbReference type="PROSITE" id="PS50156"/>
    </source>
</evidence>
<comment type="caution">
    <text evidence="8">The sequence shown here is derived from an EMBL/GenBank/DDBJ whole genome shotgun (WGS) entry which is preliminary data.</text>
</comment>
<feature type="transmembrane region" description="Helical" evidence="6">
    <location>
        <begin position="305"/>
        <end position="328"/>
    </location>
</feature>
<dbReference type="AlphaFoldDB" id="A0A0R3DHW0"/>
<gene>
    <name evidence="8" type="ORF">AOQ71_20835</name>
</gene>
<feature type="transmembrane region" description="Helical" evidence="6">
    <location>
        <begin position="743"/>
        <end position="767"/>
    </location>
</feature>
<comment type="subcellular location">
    <subcellularLocation>
        <location evidence="1">Cell membrane</location>
        <topology evidence="1">Multi-pass membrane protein</topology>
    </subcellularLocation>
</comment>
<dbReference type="InterPro" id="IPR000731">
    <property type="entry name" value="SSD"/>
</dbReference>
<dbReference type="Gene3D" id="1.20.1640.10">
    <property type="entry name" value="Multidrug efflux transporter AcrB transmembrane domain"/>
    <property type="match status" value="2"/>
</dbReference>
<dbReference type="NCBIfam" id="TIGR03480">
    <property type="entry name" value="HpnN"/>
    <property type="match status" value="1"/>
</dbReference>
<dbReference type="SUPFAM" id="SSF82866">
    <property type="entry name" value="Multidrug efflux transporter AcrB transmembrane domain"/>
    <property type="match status" value="2"/>
</dbReference>
<proteinExistence type="predicted"/>
<dbReference type="Proteomes" id="UP000051936">
    <property type="component" value="Unassembled WGS sequence"/>
</dbReference>
<feature type="transmembrane region" description="Helical" evidence="6">
    <location>
        <begin position="380"/>
        <end position="404"/>
    </location>
</feature>
<feature type="transmembrane region" description="Helical" evidence="6">
    <location>
        <begin position="252"/>
        <end position="271"/>
    </location>
</feature>
<evidence type="ECO:0000256" key="4">
    <source>
        <dbReference type="ARBA" id="ARBA00022989"/>
    </source>
</evidence>
<keyword evidence="5 6" id="KW-0472">Membrane</keyword>
<feature type="transmembrane region" description="Helical" evidence="6">
    <location>
        <begin position="812"/>
        <end position="831"/>
    </location>
</feature>
<keyword evidence="2" id="KW-1003">Cell membrane</keyword>
<accession>A0A0R3DHW0</accession>
<name>A0A0R3DHW0_9BRAD</name>
<evidence type="ECO:0000256" key="6">
    <source>
        <dbReference type="SAM" id="Phobius"/>
    </source>
</evidence>
<feature type="transmembrane region" description="Helical" evidence="6">
    <location>
        <begin position="779"/>
        <end position="800"/>
    </location>
</feature>
<evidence type="ECO:0000256" key="3">
    <source>
        <dbReference type="ARBA" id="ARBA00022692"/>
    </source>
</evidence>
<evidence type="ECO:0000256" key="2">
    <source>
        <dbReference type="ARBA" id="ARBA00022475"/>
    </source>
</evidence>
<feature type="transmembrane region" description="Helical" evidence="6">
    <location>
        <begin position="349"/>
        <end position="368"/>
    </location>
</feature>
<dbReference type="InterPro" id="IPR017841">
    <property type="entry name" value="Hopanoid_biosynth_HpnN"/>
</dbReference>
<feature type="transmembrane region" description="Helical" evidence="6">
    <location>
        <begin position="718"/>
        <end position="737"/>
    </location>
</feature>
<reference evidence="8 9" key="1">
    <citation type="submission" date="2015-09" db="EMBL/GenBank/DDBJ databases">
        <title>Draft Genome Sequence of Bradyrhizobium manausense Strain BR 3351T, a Novel Symbiotic Nitrogen-Fixing Alphaproteobacterium Isolated from Brazilian Amazon Rain Forest.</title>
        <authorList>
            <person name="De Araujo J.L."/>
            <person name="Zilli J.E."/>
        </authorList>
    </citation>
    <scope>NUCLEOTIDE SEQUENCE [LARGE SCALE GENOMIC DNA]</scope>
    <source>
        <strain evidence="8 9">BR3351</strain>
    </source>
</reference>
<keyword evidence="9" id="KW-1185">Reference proteome</keyword>
<evidence type="ECO:0000313" key="9">
    <source>
        <dbReference type="Proteomes" id="UP000051936"/>
    </source>
</evidence>
<dbReference type="PROSITE" id="PS50156">
    <property type="entry name" value="SSD"/>
    <property type="match status" value="1"/>
</dbReference>
<dbReference type="Pfam" id="PF03176">
    <property type="entry name" value="MMPL"/>
    <property type="match status" value="1"/>
</dbReference>
<dbReference type="InterPro" id="IPR050545">
    <property type="entry name" value="Mycobact_MmpL"/>
</dbReference>
<feature type="domain" description="SSD" evidence="7">
    <location>
        <begin position="277"/>
        <end position="403"/>
    </location>
</feature>